<keyword evidence="1" id="KW-0479">Metal-binding</keyword>
<feature type="domain" description="C2H2-type" evidence="6">
    <location>
        <begin position="162"/>
        <end position="189"/>
    </location>
</feature>
<evidence type="ECO:0000313" key="8">
    <source>
        <dbReference type="RefSeq" id="XP_006820842.1"/>
    </source>
</evidence>
<feature type="domain" description="C2H2-type" evidence="6">
    <location>
        <begin position="87"/>
        <end position="114"/>
    </location>
</feature>
<keyword evidence="3 5" id="KW-0863">Zinc-finger</keyword>
<feature type="non-terminal residue" evidence="8">
    <location>
        <position position="214"/>
    </location>
</feature>
<feature type="domain" description="C2H2-type" evidence="6">
    <location>
        <begin position="190"/>
        <end position="214"/>
    </location>
</feature>
<sequence>MPEFAYEIRALVEDQPGPILSLACLVDKIQVDQVASTAVAPCSARRKKHTSKRYSCSGNAFSWDTRWIWLSGLQLEGNKQGIYVLYPQCKQCEKRYTRLWYLKEHMLVHTEVKPFQCKKCEKCFTRSSYLKEHMLCKQCEKCFTRSEHLKEHMRTHTGLKPFQCKQCEKRFTQSWNLKQHMLTHTGLKPFQCKQCKKSFTFSGGLKYHMLTHTG</sequence>
<evidence type="ECO:0000259" key="6">
    <source>
        <dbReference type="PROSITE" id="PS50157"/>
    </source>
</evidence>
<evidence type="ECO:0000256" key="1">
    <source>
        <dbReference type="ARBA" id="ARBA00022723"/>
    </source>
</evidence>
<keyword evidence="4" id="KW-0862">Zinc</keyword>
<protein>
    <submittedName>
        <fullName evidence="8">Zinc finger protein 846-like</fullName>
    </submittedName>
</protein>
<dbReference type="RefSeq" id="XP_006820842.1">
    <property type="nucleotide sequence ID" value="XM_006820779.1"/>
</dbReference>
<evidence type="ECO:0000256" key="3">
    <source>
        <dbReference type="ARBA" id="ARBA00022771"/>
    </source>
</evidence>
<keyword evidence="2" id="KW-0677">Repeat</keyword>
<reference evidence="8" key="1">
    <citation type="submission" date="2025-08" db="UniProtKB">
        <authorList>
            <consortium name="RefSeq"/>
        </authorList>
    </citation>
    <scope>IDENTIFICATION</scope>
    <source>
        <tissue evidence="8">Testes</tissue>
    </source>
</reference>
<keyword evidence="7" id="KW-1185">Reference proteome</keyword>
<evidence type="ECO:0000256" key="4">
    <source>
        <dbReference type="ARBA" id="ARBA00022833"/>
    </source>
</evidence>
<dbReference type="Proteomes" id="UP000694865">
    <property type="component" value="Unplaced"/>
</dbReference>
<proteinExistence type="predicted"/>
<dbReference type="GeneID" id="102801570"/>
<accession>A0ABM0MLF1</accession>
<dbReference type="SMART" id="SM00355">
    <property type="entry name" value="ZnF_C2H2"/>
    <property type="match status" value="5"/>
</dbReference>
<feature type="domain" description="C2H2-type" evidence="6">
    <location>
        <begin position="115"/>
        <end position="134"/>
    </location>
</feature>
<evidence type="ECO:0000256" key="2">
    <source>
        <dbReference type="ARBA" id="ARBA00022737"/>
    </source>
</evidence>
<name>A0ABM0MLF1_SACKO</name>
<dbReference type="Gene3D" id="3.30.160.60">
    <property type="entry name" value="Classic Zinc Finger"/>
    <property type="match status" value="5"/>
</dbReference>
<dbReference type="Pfam" id="PF00096">
    <property type="entry name" value="zf-C2H2"/>
    <property type="match status" value="5"/>
</dbReference>
<dbReference type="PROSITE" id="PS00028">
    <property type="entry name" value="ZINC_FINGER_C2H2_1"/>
    <property type="match status" value="4"/>
</dbReference>
<evidence type="ECO:0000256" key="5">
    <source>
        <dbReference type="PROSITE-ProRule" id="PRU00042"/>
    </source>
</evidence>
<organism evidence="7 8">
    <name type="scientific">Saccoglossus kowalevskii</name>
    <name type="common">Acorn worm</name>
    <dbReference type="NCBI Taxonomy" id="10224"/>
    <lineage>
        <taxon>Eukaryota</taxon>
        <taxon>Metazoa</taxon>
        <taxon>Hemichordata</taxon>
        <taxon>Enteropneusta</taxon>
        <taxon>Harrimaniidae</taxon>
        <taxon>Saccoglossus</taxon>
    </lineage>
</organism>
<dbReference type="PANTHER" id="PTHR19818:SF162">
    <property type="entry name" value="GASTRULA ZINC FINGER PROTEIN XLCGF57.1-RELATED"/>
    <property type="match status" value="1"/>
</dbReference>
<evidence type="ECO:0000313" key="7">
    <source>
        <dbReference type="Proteomes" id="UP000694865"/>
    </source>
</evidence>
<dbReference type="InterPro" id="IPR013087">
    <property type="entry name" value="Znf_C2H2_type"/>
</dbReference>
<dbReference type="PANTHER" id="PTHR19818">
    <property type="entry name" value="ZINC FINGER PROTEIN ZIC AND GLI"/>
    <property type="match status" value="1"/>
</dbReference>
<dbReference type="InterPro" id="IPR036236">
    <property type="entry name" value="Znf_C2H2_sf"/>
</dbReference>
<gene>
    <name evidence="8" type="primary">LOC102801570</name>
</gene>
<dbReference type="InterPro" id="IPR050329">
    <property type="entry name" value="GLI_C2H2-zinc-finger"/>
</dbReference>
<feature type="domain" description="C2H2-type" evidence="6">
    <location>
        <begin position="134"/>
        <end position="161"/>
    </location>
</feature>
<dbReference type="SUPFAM" id="SSF57667">
    <property type="entry name" value="beta-beta-alpha zinc fingers"/>
    <property type="match status" value="3"/>
</dbReference>
<dbReference type="PROSITE" id="PS50157">
    <property type="entry name" value="ZINC_FINGER_C2H2_2"/>
    <property type="match status" value="5"/>
</dbReference>